<proteinExistence type="inferred from homology"/>
<dbReference type="PRINTS" id="PR00080">
    <property type="entry name" value="SDRFAMILY"/>
</dbReference>
<dbReference type="Pfam" id="PF13561">
    <property type="entry name" value="adh_short_C2"/>
    <property type="match status" value="1"/>
</dbReference>
<dbReference type="NCBIfam" id="NF009093">
    <property type="entry name" value="PRK12429.1"/>
    <property type="match status" value="1"/>
</dbReference>
<dbReference type="PROSITE" id="PS00061">
    <property type="entry name" value="ADH_SHORT"/>
    <property type="match status" value="1"/>
</dbReference>
<sequence>MRKRTALVTGAASGIGLAICSDLAQRGYAVWLSDSQYEAAEGAAKNLRGQGFAVNALKLDVTSETDIAQAVASLEAAGGYADILVNNAGIQHVARLEDFPVDRWKLITEILLIGPAMLSRALLPLMRRHNFGRIINVGSIHSLVASPHKSAYVAAKHGLLGFSKVVALETADQNITINTLCPSYVKTPLVERQIASQAKVHGISEADVINKIMLEPMPKKSFIEMDELSGAVNYLISDAARNMTGQELVLDGGWTVK</sequence>
<dbReference type="NCBIfam" id="TIGR01963">
    <property type="entry name" value="PHB_DH"/>
    <property type="match status" value="1"/>
</dbReference>
<dbReference type="STRING" id="1470434.AZF00_12110"/>
<organism evidence="2 3">
    <name type="scientific">Zhongshania aliphaticivorans</name>
    <dbReference type="NCBI Taxonomy" id="1470434"/>
    <lineage>
        <taxon>Bacteria</taxon>
        <taxon>Pseudomonadati</taxon>
        <taxon>Pseudomonadota</taxon>
        <taxon>Gammaproteobacteria</taxon>
        <taxon>Cellvibrionales</taxon>
        <taxon>Spongiibacteraceae</taxon>
        <taxon>Zhongshania</taxon>
    </lineage>
</organism>
<dbReference type="GO" id="GO:0032787">
    <property type="term" value="P:monocarboxylic acid metabolic process"/>
    <property type="evidence" value="ECO:0007669"/>
    <property type="project" value="UniProtKB-ARBA"/>
</dbReference>
<dbReference type="InterPro" id="IPR050259">
    <property type="entry name" value="SDR"/>
</dbReference>
<dbReference type="PANTHER" id="PTHR42879">
    <property type="entry name" value="3-OXOACYL-(ACYL-CARRIER-PROTEIN) REDUCTASE"/>
    <property type="match status" value="1"/>
</dbReference>
<dbReference type="InterPro" id="IPR020904">
    <property type="entry name" value="Sc_DH/Rdtase_CS"/>
</dbReference>
<name>A0A127M701_9GAMM</name>
<dbReference type="RefSeq" id="WP_008249003.1">
    <property type="nucleotide sequence ID" value="NZ_CP014544.1"/>
</dbReference>
<dbReference type="Proteomes" id="UP000074119">
    <property type="component" value="Chromosome"/>
</dbReference>
<evidence type="ECO:0000313" key="3">
    <source>
        <dbReference type="Proteomes" id="UP000074119"/>
    </source>
</evidence>
<dbReference type="PRINTS" id="PR00081">
    <property type="entry name" value="GDHRDH"/>
</dbReference>
<evidence type="ECO:0000256" key="1">
    <source>
        <dbReference type="ARBA" id="ARBA00006484"/>
    </source>
</evidence>
<dbReference type="KEGG" id="zal:AZF00_12110"/>
<dbReference type="EMBL" id="CP014544">
    <property type="protein sequence ID" value="AMO68998.1"/>
    <property type="molecule type" value="Genomic_DNA"/>
</dbReference>
<dbReference type="SUPFAM" id="SSF51735">
    <property type="entry name" value="NAD(P)-binding Rossmann-fold domains"/>
    <property type="match status" value="1"/>
</dbReference>
<dbReference type="PANTHER" id="PTHR42879:SF2">
    <property type="entry name" value="3-OXOACYL-[ACYL-CARRIER-PROTEIN] REDUCTASE FABG"/>
    <property type="match status" value="1"/>
</dbReference>
<comment type="similarity">
    <text evidence="1">Belongs to the short-chain dehydrogenases/reductases (SDR) family.</text>
</comment>
<dbReference type="InterPro" id="IPR002347">
    <property type="entry name" value="SDR_fam"/>
</dbReference>
<dbReference type="InterPro" id="IPR011294">
    <property type="entry name" value="3-OHbutyrate_DH"/>
</dbReference>
<dbReference type="InterPro" id="IPR036291">
    <property type="entry name" value="NAD(P)-bd_dom_sf"/>
</dbReference>
<gene>
    <name evidence="2" type="ORF">AZF00_12110</name>
</gene>
<evidence type="ECO:0000313" key="2">
    <source>
        <dbReference type="EMBL" id="AMO68998.1"/>
    </source>
</evidence>
<dbReference type="FunFam" id="3.40.50.720:FF:000084">
    <property type="entry name" value="Short-chain dehydrogenase reductase"/>
    <property type="match status" value="1"/>
</dbReference>
<dbReference type="GO" id="GO:0003858">
    <property type="term" value="F:3-hydroxybutyrate dehydrogenase activity"/>
    <property type="evidence" value="ECO:0007669"/>
    <property type="project" value="InterPro"/>
</dbReference>
<protein>
    <submittedName>
        <fullName evidence="2">3-hydroxybutyrate dehydrogenase</fullName>
    </submittedName>
</protein>
<accession>A0A127M701</accession>
<dbReference type="AlphaFoldDB" id="A0A127M701"/>
<reference evidence="2 3" key="1">
    <citation type="submission" date="2015-12" db="EMBL/GenBank/DDBJ databases">
        <authorList>
            <person name="Shamseldin A."/>
            <person name="Moawad H."/>
            <person name="Abd El-Rahim W.M."/>
            <person name="Sadowsky M.J."/>
        </authorList>
    </citation>
    <scope>NUCLEOTIDE SEQUENCE [LARGE SCALE GENOMIC DNA]</scope>
    <source>
        <strain evidence="2 3">SM2</strain>
    </source>
</reference>
<dbReference type="Gene3D" id="3.40.50.720">
    <property type="entry name" value="NAD(P)-binding Rossmann-like Domain"/>
    <property type="match status" value="1"/>
</dbReference>